<feature type="compositionally biased region" description="Basic and acidic residues" evidence="1">
    <location>
        <begin position="34"/>
        <end position="47"/>
    </location>
</feature>
<name>A0ABS8UKL0_DATST</name>
<accession>A0ABS8UKL0</accession>
<reference evidence="2 3" key="1">
    <citation type="journal article" date="2021" name="BMC Genomics">
        <title>Datura genome reveals duplications of psychoactive alkaloid biosynthetic genes and high mutation rate following tissue culture.</title>
        <authorList>
            <person name="Rajewski A."/>
            <person name="Carter-House D."/>
            <person name="Stajich J."/>
            <person name="Litt A."/>
        </authorList>
    </citation>
    <scope>NUCLEOTIDE SEQUENCE [LARGE SCALE GENOMIC DNA]</scope>
    <source>
        <strain evidence="2">AR-01</strain>
    </source>
</reference>
<keyword evidence="3" id="KW-1185">Reference proteome</keyword>
<feature type="compositionally biased region" description="Basic and acidic residues" evidence="1">
    <location>
        <begin position="1"/>
        <end position="11"/>
    </location>
</feature>
<feature type="region of interest" description="Disordered" evidence="1">
    <location>
        <begin position="1"/>
        <end position="61"/>
    </location>
</feature>
<comment type="caution">
    <text evidence="2">The sequence shown here is derived from an EMBL/GenBank/DDBJ whole genome shotgun (WGS) entry which is preliminary data.</text>
</comment>
<feature type="non-terminal residue" evidence="2">
    <location>
        <position position="1"/>
    </location>
</feature>
<evidence type="ECO:0000313" key="2">
    <source>
        <dbReference type="EMBL" id="MCD9559432.1"/>
    </source>
</evidence>
<evidence type="ECO:0000313" key="3">
    <source>
        <dbReference type="Proteomes" id="UP000823775"/>
    </source>
</evidence>
<gene>
    <name evidence="2" type="ORF">HAX54_017389</name>
</gene>
<dbReference type="Proteomes" id="UP000823775">
    <property type="component" value="Unassembled WGS sequence"/>
</dbReference>
<evidence type="ECO:0000256" key="1">
    <source>
        <dbReference type="SAM" id="MobiDB-lite"/>
    </source>
</evidence>
<organism evidence="2 3">
    <name type="scientific">Datura stramonium</name>
    <name type="common">Jimsonweed</name>
    <name type="synonym">Common thornapple</name>
    <dbReference type="NCBI Taxonomy" id="4076"/>
    <lineage>
        <taxon>Eukaryota</taxon>
        <taxon>Viridiplantae</taxon>
        <taxon>Streptophyta</taxon>
        <taxon>Embryophyta</taxon>
        <taxon>Tracheophyta</taxon>
        <taxon>Spermatophyta</taxon>
        <taxon>Magnoliopsida</taxon>
        <taxon>eudicotyledons</taxon>
        <taxon>Gunneridae</taxon>
        <taxon>Pentapetalae</taxon>
        <taxon>asterids</taxon>
        <taxon>lamiids</taxon>
        <taxon>Solanales</taxon>
        <taxon>Solanaceae</taxon>
        <taxon>Solanoideae</taxon>
        <taxon>Datureae</taxon>
        <taxon>Datura</taxon>
    </lineage>
</organism>
<dbReference type="EMBL" id="JACEIK010002150">
    <property type="protein sequence ID" value="MCD9559432.1"/>
    <property type="molecule type" value="Genomic_DNA"/>
</dbReference>
<protein>
    <submittedName>
        <fullName evidence="2">Uncharacterized protein</fullName>
    </submittedName>
</protein>
<sequence>LIGDKSTHEDNGSPNMQKTFPPPLKVSTNFDGHIPVETKEDPPKGKEVSATPPASSAPVEI</sequence>
<proteinExistence type="predicted"/>